<evidence type="ECO:0000313" key="2">
    <source>
        <dbReference type="EMBL" id="CAK9033666.1"/>
    </source>
</evidence>
<dbReference type="EMBL" id="CAXAMM010014413">
    <property type="protein sequence ID" value="CAK9033666.1"/>
    <property type="molecule type" value="Genomic_DNA"/>
</dbReference>
<feature type="signal peptide" evidence="1">
    <location>
        <begin position="1"/>
        <end position="15"/>
    </location>
</feature>
<evidence type="ECO:0000313" key="3">
    <source>
        <dbReference type="Proteomes" id="UP001642464"/>
    </source>
</evidence>
<dbReference type="InterPro" id="IPR009091">
    <property type="entry name" value="RCC1/BLIP-II"/>
</dbReference>
<proteinExistence type="predicted"/>
<feature type="chain" id="PRO_5045116123" evidence="1">
    <location>
        <begin position="16"/>
        <end position="332"/>
    </location>
</feature>
<accession>A0ABP0L4B1</accession>
<name>A0ABP0L4B1_9DINO</name>
<comment type="caution">
    <text evidence="2">The sequence shown here is derived from an EMBL/GenBank/DDBJ whole genome shotgun (WGS) entry which is preliminary data.</text>
</comment>
<gene>
    <name evidence="2" type="ORF">SCF082_LOCUS20579</name>
</gene>
<keyword evidence="1" id="KW-0732">Signal</keyword>
<dbReference type="Proteomes" id="UP001642464">
    <property type="component" value="Unassembled WGS sequence"/>
</dbReference>
<dbReference type="SUPFAM" id="SSF50985">
    <property type="entry name" value="RCC1/BLIP-II"/>
    <property type="match status" value="1"/>
</dbReference>
<reference evidence="2 3" key="1">
    <citation type="submission" date="2024-02" db="EMBL/GenBank/DDBJ databases">
        <authorList>
            <person name="Chen Y."/>
            <person name="Shah S."/>
            <person name="Dougan E. K."/>
            <person name="Thang M."/>
            <person name="Chan C."/>
        </authorList>
    </citation>
    <scope>NUCLEOTIDE SEQUENCE [LARGE SCALE GENOMIC DNA]</scope>
</reference>
<keyword evidence="3" id="KW-1185">Reference proteome</keyword>
<organism evidence="2 3">
    <name type="scientific">Durusdinium trenchii</name>
    <dbReference type="NCBI Taxonomy" id="1381693"/>
    <lineage>
        <taxon>Eukaryota</taxon>
        <taxon>Sar</taxon>
        <taxon>Alveolata</taxon>
        <taxon>Dinophyceae</taxon>
        <taxon>Suessiales</taxon>
        <taxon>Symbiodiniaceae</taxon>
        <taxon>Durusdinium</taxon>
    </lineage>
</organism>
<sequence>MAHFLIFTLILAAHGSEIQVVSNDFSFAMVNHATGLAECWGDVKYGGDCSGVNFAGVRQVKANSRSMAVLTSTGGSCWGYTAYGGDCSTIGLSGMTELHSTDLSYLAFDAVGQRGICWGHSSYGGSCGAIDFSQVTKISSNKYAYVAYSASTHTLQCWGSSSYGGNCEASAFTGSSLSEVTELIASIGAFVAFDRTAGTISCWGSSAYGGDCSSVTLTGITEVHTNGKAFVALNKNSGLGQCWGGQWRQLQWHRLLRRCADLLHSVSFSGLEVWQWTVLGRSHTGRKLQCCELGFSEADLQQRLCLLGLGQQWCGAVLGLGRLWRQLSGRQP</sequence>
<evidence type="ECO:0000256" key="1">
    <source>
        <dbReference type="SAM" id="SignalP"/>
    </source>
</evidence>
<protein>
    <submittedName>
        <fullName evidence="2">Uncharacterized protein</fullName>
    </submittedName>
</protein>